<sequence length="743" mass="83577">MRLSLRFVLPLILILAAFAYGIVPLVDQLTFRWFVRDLDMRSALIVNTIQEPLQEQLAAGSKAKTAALFTKITQDERIFAIGYCATPQSMPLATRTLPAEIRCVDLTRWSVGVDHVLESAQGPLHVAVSPLVTEAAPEGKLVLVHDMSFIVRRSDETKRYVIYFFMGLAAVISLITVVIAQLSWRGWVAGMRALLRGEGLLRQPVAMPPAAEFRPIARDLQRLIREMESDVRSRDESQLNWSPDTLRTILHAELSGEDVIVVSNREPYIHQRRGERIEVQRPASGLVTALEPIMRACSGVWIAHGSGSADREVVDKHDRIAVPPEKTAYQLRRVWLSAEEEAGYYYGLANEGLWPLCHIAHVRPTFRSGDWAHYVAVNRKFAGAVIAEAKTKNPIVLVQDYHFALLPRMIRDELPDATVITFWHIPWPNPESFAICPWAEEIVAGLLGSSILGFHTQFHCNNFVDTVDRLLEARVDREAFTVSLAGKLTAVRRYPISIDWPPAAEMVGKPIEQCRAEIRQLNSLPAAHAIGVGVDRLDYTKGIMERFRAVERLLEMKPEWIGRFSFVQIAAPTRAGIDEYQNHEAQVRALATRINQRFSRTGPPPIVLKVEHHEPQQVYEYYRAAEFCFVSSLHDGMNLVAKEFVAARDDERGVLILSQFTGAARELPEALIVNPYDADQCAAALHLALTMEPSEQRDRMRLMRGLVAEFNVYRWAGRMLLDAAVMRRRGRLLGKSAATGLDG</sequence>
<dbReference type="GO" id="GO:0005992">
    <property type="term" value="P:trehalose biosynthetic process"/>
    <property type="evidence" value="ECO:0007669"/>
    <property type="project" value="InterPro"/>
</dbReference>
<evidence type="ECO:0000313" key="3">
    <source>
        <dbReference type="Proteomes" id="UP000515733"/>
    </source>
</evidence>
<dbReference type="Gene3D" id="3.40.50.2000">
    <property type="entry name" value="Glycogen Phosphorylase B"/>
    <property type="match status" value="2"/>
</dbReference>
<dbReference type="Pfam" id="PF00982">
    <property type="entry name" value="Glyco_transf_20"/>
    <property type="match status" value="1"/>
</dbReference>
<accession>A0A6S6XQ14</accession>
<dbReference type="PANTHER" id="PTHR10788:SF106">
    <property type="entry name" value="BCDNA.GH08860"/>
    <property type="match status" value="1"/>
</dbReference>
<dbReference type="InterPro" id="IPR001830">
    <property type="entry name" value="Glyco_trans_20"/>
</dbReference>
<reference evidence="2 3" key="1">
    <citation type="submission" date="2020-03" db="EMBL/GenBank/DDBJ databases">
        <authorList>
            <consortium name="Genoscope - CEA"/>
            <person name="William W."/>
        </authorList>
    </citation>
    <scope>NUCLEOTIDE SEQUENCE [LARGE SCALE GENOMIC DNA]</scope>
    <source>
        <strain evidence="3">DSM 16959</strain>
    </source>
</reference>
<protein>
    <submittedName>
        <fullName evidence="2">Trehalose-6-phosphate synthase</fullName>
    </submittedName>
</protein>
<proteinExistence type="inferred from homology"/>
<dbReference type="EMBL" id="LR778301">
    <property type="protein sequence ID" value="CAB1368001.1"/>
    <property type="molecule type" value="Genomic_DNA"/>
</dbReference>
<evidence type="ECO:0000313" key="2">
    <source>
        <dbReference type="EMBL" id="CAB1368001.1"/>
    </source>
</evidence>
<dbReference type="KEGG" id="doe:DENOEST_0836"/>
<keyword evidence="3" id="KW-1185">Reference proteome</keyword>
<evidence type="ECO:0000256" key="1">
    <source>
        <dbReference type="ARBA" id="ARBA00008799"/>
    </source>
</evidence>
<organism evidence="2 3">
    <name type="scientific">Denitratisoma oestradiolicum</name>
    <dbReference type="NCBI Taxonomy" id="311182"/>
    <lineage>
        <taxon>Bacteria</taxon>
        <taxon>Pseudomonadati</taxon>
        <taxon>Pseudomonadota</taxon>
        <taxon>Betaproteobacteria</taxon>
        <taxon>Nitrosomonadales</taxon>
        <taxon>Sterolibacteriaceae</taxon>
        <taxon>Denitratisoma</taxon>
    </lineage>
</organism>
<dbReference type="GO" id="GO:0003825">
    <property type="term" value="F:alpha,alpha-trehalose-phosphate synthase (UDP-forming) activity"/>
    <property type="evidence" value="ECO:0007669"/>
    <property type="project" value="TreeGrafter"/>
</dbReference>
<dbReference type="PANTHER" id="PTHR10788">
    <property type="entry name" value="TREHALOSE-6-PHOSPHATE SYNTHASE"/>
    <property type="match status" value="1"/>
</dbReference>
<dbReference type="RefSeq" id="WP_145771806.1">
    <property type="nucleotide sequence ID" value="NZ_LR778301.1"/>
</dbReference>
<dbReference type="AlphaFoldDB" id="A0A6S6XQ14"/>
<dbReference type="SUPFAM" id="SSF53756">
    <property type="entry name" value="UDP-Glycosyltransferase/glycogen phosphorylase"/>
    <property type="match status" value="1"/>
</dbReference>
<dbReference type="CDD" id="cd03788">
    <property type="entry name" value="GT20_TPS"/>
    <property type="match status" value="1"/>
</dbReference>
<dbReference type="Proteomes" id="UP000515733">
    <property type="component" value="Chromosome"/>
</dbReference>
<comment type="similarity">
    <text evidence="1">Belongs to the glycosyltransferase 20 family.</text>
</comment>
<gene>
    <name evidence="2" type="ORF">DENOEST_0836</name>
</gene>
<name>A0A6S6XQ14_9PROT</name>
<dbReference type="OrthoDB" id="9815690at2"/>